<evidence type="ECO:0000313" key="2">
    <source>
        <dbReference type="EMBL" id="KAH0811645.1"/>
    </source>
</evidence>
<feature type="region of interest" description="Disordered" evidence="1">
    <location>
        <begin position="1"/>
        <end position="32"/>
    </location>
</feature>
<keyword evidence="3" id="KW-1185">Reference proteome</keyword>
<accession>A0A8J6H4G8</accession>
<dbReference type="EMBL" id="JABDTM020026677">
    <property type="protein sequence ID" value="KAH0811645.1"/>
    <property type="molecule type" value="Genomic_DNA"/>
</dbReference>
<protein>
    <submittedName>
        <fullName evidence="2">Uncharacterized protein</fullName>
    </submittedName>
</protein>
<dbReference type="AlphaFoldDB" id="A0A8J6H4G8"/>
<dbReference type="Proteomes" id="UP000719412">
    <property type="component" value="Unassembled WGS sequence"/>
</dbReference>
<organism evidence="2 3">
    <name type="scientific">Tenebrio molitor</name>
    <name type="common">Yellow mealworm beetle</name>
    <dbReference type="NCBI Taxonomy" id="7067"/>
    <lineage>
        <taxon>Eukaryota</taxon>
        <taxon>Metazoa</taxon>
        <taxon>Ecdysozoa</taxon>
        <taxon>Arthropoda</taxon>
        <taxon>Hexapoda</taxon>
        <taxon>Insecta</taxon>
        <taxon>Pterygota</taxon>
        <taxon>Neoptera</taxon>
        <taxon>Endopterygota</taxon>
        <taxon>Coleoptera</taxon>
        <taxon>Polyphaga</taxon>
        <taxon>Cucujiformia</taxon>
        <taxon>Tenebrionidae</taxon>
        <taxon>Tenebrio</taxon>
    </lineage>
</organism>
<feature type="compositionally biased region" description="Pro residues" evidence="1">
    <location>
        <begin position="12"/>
        <end position="22"/>
    </location>
</feature>
<evidence type="ECO:0000313" key="3">
    <source>
        <dbReference type="Proteomes" id="UP000719412"/>
    </source>
</evidence>
<evidence type="ECO:0000256" key="1">
    <source>
        <dbReference type="SAM" id="MobiDB-lite"/>
    </source>
</evidence>
<sequence length="311" mass="35156">MQSRTGSEPFIHMPPHPAPPEAAPETSRKEKTAPRFTYAAHLGEVNGQEDVTMGPGTAVSGRILTTGGDGAGAAEDALPVARDLADVWRRPPEAAVSEANRRNKQRRPVLRLLNYEISAMMDEGDKKERRNIQILNGKLPTEKFLFIIDRENYTEWDVRLHKLIAPINNFFRDLQKDAPAKRLEFLKNNFFFLVNLISAMEKGLVLEFLRNFNKSFRTFKALNQQLAQKVYKCGNMFLETGRRRASSAAANFLSEVPEVFISPSASSLFSADAPHFSFSPRAFRFSSRNKPPDPRKYANKIRCDIPTEQIT</sequence>
<proteinExistence type="predicted"/>
<comment type="caution">
    <text evidence="2">The sequence shown here is derived from an EMBL/GenBank/DDBJ whole genome shotgun (WGS) entry which is preliminary data.</text>
</comment>
<reference evidence="2" key="2">
    <citation type="submission" date="2021-08" db="EMBL/GenBank/DDBJ databases">
        <authorList>
            <person name="Eriksson T."/>
        </authorList>
    </citation>
    <scope>NUCLEOTIDE SEQUENCE</scope>
    <source>
        <strain evidence="2">Stoneville</strain>
        <tissue evidence="2">Whole head</tissue>
    </source>
</reference>
<name>A0A8J6H4G8_TENMO</name>
<reference evidence="2" key="1">
    <citation type="journal article" date="2020" name="J Insects Food Feed">
        <title>The yellow mealworm (Tenebrio molitor) genome: a resource for the emerging insects as food and feed industry.</title>
        <authorList>
            <person name="Eriksson T."/>
            <person name="Andere A."/>
            <person name="Kelstrup H."/>
            <person name="Emery V."/>
            <person name="Picard C."/>
        </authorList>
    </citation>
    <scope>NUCLEOTIDE SEQUENCE</scope>
    <source>
        <strain evidence="2">Stoneville</strain>
        <tissue evidence="2">Whole head</tissue>
    </source>
</reference>
<gene>
    <name evidence="2" type="ORF">GEV33_011148</name>
</gene>